<protein>
    <submittedName>
        <fullName evidence="1">Uncharacterized protein</fullName>
    </submittedName>
</protein>
<reference evidence="1 2" key="1">
    <citation type="submission" date="2017-06" db="EMBL/GenBank/DDBJ databases">
        <title>Comparative genomic analysis of Ambrosia Fusariam Clade fungi.</title>
        <authorList>
            <person name="Stajich J.E."/>
            <person name="Carrillo J."/>
            <person name="Kijimoto T."/>
            <person name="Eskalen A."/>
            <person name="O'Donnell K."/>
            <person name="Kasson M."/>
        </authorList>
    </citation>
    <scope>NUCLEOTIDE SEQUENCE [LARGE SCALE GENOMIC DNA]</scope>
    <source>
        <strain evidence="1 2">NRRL62584</strain>
    </source>
</reference>
<sequence length="80" mass="8673">MHAKLKRLFCTSFCLFDDCQGECRDGVARPLSAKASADAESLAWAVLAWPDLTPDSLKTRLAQGSVGSILGSDWSVRRTS</sequence>
<gene>
    <name evidence="1" type="ORF">CEP54_008287</name>
</gene>
<evidence type="ECO:0000313" key="1">
    <source>
        <dbReference type="EMBL" id="RSL57495.1"/>
    </source>
</evidence>
<dbReference type="AlphaFoldDB" id="A0A428PWT9"/>
<dbReference type="EMBL" id="NKCI01000081">
    <property type="protein sequence ID" value="RSL57495.1"/>
    <property type="molecule type" value="Genomic_DNA"/>
</dbReference>
<name>A0A428PWT9_9HYPO</name>
<dbReference type="Proteomes" id="UP000288168">
    <property type="component" value="Unassembled WGS sequence"/>
</dbReference>
<comment type="caution">
    <text evidence="1">The sequence shown here is derived from an EMBL/GenBank/DDBJ whole genome shotgun (WGS) entry which is preliminary data.</text>
</comment>
<evidence type="ECO:0000313" key="2">
    <source>
        <dbReference type="Proteomes" id="UP000288168"/>
    </source>
</evidence>
<organism evidence="1 2">
    <name type="scientific">Fusarium duplospermum</name>
    <dbReference type="NCBI Taxonomy" id="1325734"/>
    <lineage>
        <taxon>Eukaryota</taxon>
        <taxon>Fungi</taxon>
        <taxon>Dikarya</taxon>
        <taxon>Ascomycota</taxon>
        <taxon>Pezizomycotina</taxon>
        <taxon>Sordariomycetes</taxon>
        <taxon>Hypocreomycetidae</taxon>
        <taxon>Hypocreales</taxon>
        <taxon>Nectriaceae</taxon>
        <taxon>Fusarium</taxon>
        <taxon>Fusarium solani species complex</taxon>
    </lineage>
</organism>
<proteinExistence type="predicted"/>
<accession>A0A428PWT9</accession>
<keyword evidence="2" id="KW-1185">Reference proteome</keyword>